<protein>
    <submittedName>
        <fullName evidence="1">Uncharacterized protein</fullName>
    </submittedName>
</protein>
<organism evidence="1 2">
    <name type="scientific">Protopolystoma xenopodis</name>
    <dbReference type="NCBI Taxonomy" id="117903"/>
    <lineage>
        <taxon>Eukaryota</taxon>
        <taxon>Metazoa</taxon>
        <taxon>Spiralia</taxon>
        <taxon>Lophotrochozoa</taxon>
        <taxon>Platyhelminthes</taxon>
        <taxon>Monogenea</taxon>
        <taxon>Polyopisthocotylea</taxon>
        <taxon>Polystomatidea</taxon>
        <taxon>Polystomatidae</taxon>
        <taxon>Protopolystoma</taxon>
    </lineage>
</organism>
<name>A0A448X3L5_9PLAT</name>
<reference evidence="1" key="1">
    <citation type="submission" date="2018-11" db="EMBL/GenBank/DDBJ databases">
        <authorList>
            <consortium name="Pathogen Informatics"/>
        </authorList>
    </citation>
    <scope>NUCLEOTIDE SEQUENCE</scope>
</reference>
<sequence>MAAITQSIISGKGKIRVDTMSTRNNLSALALLSRLILFGQHFLTHTRPSHPLSIPGVVVLASLFTGTTHVKPSITLPVPFG</sequence>
<dbReference type="Proteomes" id="UP000784294">
    <property type="component" value="Unassembled WGS sequence"/>
</dbReference>
<dbReference type="AlphaFoldDB" id="A0A448X3L5"/>
<comment type="caution">
    <text evidence="1">The sequence shown here is derived from an EMBL/GenBank/DDBJ whole genome shotgun (WGS) entry which is preliminary data.</text>
</comment>
<proteinExistence type="predicted"/>
<dbReference type="EMBL" id="CAAALY010084605">
    <property type="protein sequence ID" value="VEL27057.1"/>
    <property type="molecule type" value="Genomic_DNA"/>
</dbReference>
<evidence type="ECO:0000313" key="1">
    <source>
        <dbReference type="EMBL" id="VEL27057.1"/>
    </source>
</evidence>
<accession>A0A448X3L5</accession>
<gene>
    <name evidence="1" type="ORF">PXEA_LOCUS20497</name>
</gene>
<evidence type="ECO:0000313" key="2">
    <source>
        <dbReference type="Proteomes" id="UP000784294"/>
    </source>
</evidence>
<keyword evidence="2" id="KW-1185">Reference proteome</keyword>